<dbReference type="Gene3D" id="1.10.10.10">
    <property type="entry name" value="Winged helix-like DNA-binding domain superfamily/Winged helix DNA-binding domain"/>
    <property type="match status" value="1"/>
</dbReference>
<dbReference type="SUPFAM" id="SSF46689">
    <property type="entry name" value="Homeodomain-like"/>
    <property type="match status" value="1"/>
</dbReference>
<dbReference type="Pfam" id="PF04255">
    <property type="entry name" value="DUF433"/>
    <property type="match status" value="1"/>
</dbReference>
<dbReference type="InterPro" id="IPR007367">
    <property type="entry name" value="DUF433"/>
</dbReference>
<organism evidence="1 2">
    <name type="scientific">Microcystis flos-aquae TF09</name>
    <dbReference type="NCBI Taxonomy" id="2060473"/>
    <lineage>
        <taxon>Bacteria</taxon>
        <taxon>Bacillati</taxon>
        <taxon>Cyanobacteriota</taxon>
        <taxon>Cyanophyceae</taxon>
        <taxon>Oscillatoriophycideae</taxon>
        <taxon>Chroococcales</taxon>
        <taxon>Microcystaceae</taxon>
        <taxon>Microcystis</taxon>
    </lineage>
</organism>
<evidence type="ECO:0000313" key="1">
    <source>
        <dbReference type="EMBL" id="REJ39395.1"/>
    </source>
</evidence>
<dbReference type="PANTHER" id="PTHR34849:SF1">
    <property type="entry name" value="SLR0770 PROTEIN"/>
    <property type="match status" value="1"/>
</dbReference>
<proteinExistence type="predicted"/>
<dbReference type="AlphaFoldDB" id="A0A3E0KW99"/>
<name>A0A3E0KW99_9CHRO</name>
<dbReference type="Proteomes" id="UP000256873">
    <property type="component" value="Unassembled WGS sequence"/>
</dbReference>
<dbReference type="PANTHER" id="PTHR34849">
    <property type="entry name" value="SSL5025 PROTEIN"/>
    <property type="match status" value="1"/>
</dbReference>
<comment type="caution">
    <text evidence="1">The sequence shown here is derived from an EMBL/GenBank/DDBJ whole genome shotgun (WGS) entry which is preliminary data.</text>
</comment>
<dbReference type="InterPro" id="IPR036388">
    <property type="entry name" value="WH-like_DNA-bd_sf"/>
</dbReference>
<reference evidence="1 2" key="1">
    <citation type="submission" date="2017-10" db="EMBL/GenBank/DDBJ databases">
        <title>A large-scale comparative metagenomic study reveals the eutrophication-driven functional interactions in six Microcystis-epibionts communities.</title>
        <authorList>
            <person name="Li Q."/>
            <person name="Lin F."/>
        </authorList>
    </citation>
    <scope>NUCLEOTIDE SEQUENCE [LARGE SCALE GENOMIC DNA]</scope>
    <source>
        <strain evidence="1">TF09</strain>
    </source>
</reference>
<dbReference type="EMBL" id="QQWC01000007">
    <property type="protein sequence ID" value="REJ39395.1"/>
    <property type="molecule type" value="Genomic_DNA"/>
</dbReference>
<accession>A0A3E0KW99</accession>
<protein>
    <submittedName>
        <fullName evidence="1">DUF433 domain-containing protein</fullName>
    </submittedName>
</protein>
<dbReference type="InterPro" id="IPR009057">
    <property type="entry name" value="Homeodomain-like_sf"/>
</dbReference>
<sequence>MTATVIDIGTLIISSPETCGNRPRIAGTRITVGRIATLWKQGLNAEAIQNEYPHIELAKIYAALAYYHANREEIEQLLAQDQTDYQRYSQLYSQPPGSHS</sequence>
<evidence type="ECO:0000313" key="2">
    <source>
        <dbReference type="Proteomes" id="UP000256873"/>
    </source>
</evidence>
<gene>
    <name evidence="1" type="ORF">DWQ54_21725</name>
</gene>